<comment type="caution">
    <text evidence="4">The sequence shown here is derived from an EMBL/GenBank/DDBJ whole genome shotgun (WGS) entry which is preliminary data.</text>
</comment>
<dbReference type="PANTHER" id="PTHR44858:SF1">
    <property type="entry name" value="UDP-N-ACETYLGLUCOSAMINE--PEPTIDE N-ACETYLGLUCOSAMINYLTRANSFERASE SPINDLY-RELATED"/>
    <property type="match status" value="1"/>
</dbReference>
<evidence type="ECO:0000256" key="2">
    <source>
        <dbReference type="ARBA" id="ARBA00022803"/>
    </source>
</evidence>
<keyword evidence="5" id="KW-1185">Reference proteome</keyword>
<dbReference type="Proteomes" id="UP000002931">
    <property type="component" value="Unassembled WGS sequence"/>
</dbReference>
<evidence type="ECO:0000256" key="3">
    <source>
        <dbReference type="PROSITE-ProRule" id="PRU00339"/>
    </source>
</evidence>
<dbReference type="InterPro" id="IPR011990">
    <property type="entry name" value="TPR-like_helical_dom_sf"/>
</dbReference>
<dbReference type="InterPro" id="IPR019734">
    <property type="entry name" value="TPR_rpt"/>
</dbReference>
<dbReference type="eggNOG" id="COG0457">
    <property type="taxonomic scope" value="Bacteria"/>
</dbReference>
<dbReference type="STRING" id="314271.RB2654_07955"/>
<dbReference type="PROSITE" id="PS50005">
    <property type="entry name" value="TPR"/>
    <property type="match status" value="1"/>
</dbReference>
<evidence type="ECO:0000313" key="5">
    <source>
        <dbReference type="Proteomes" id="UP000002931"/>
    </source>
</evidence>
<sequence length="178" mass="19947">MRFLVPFLVATPIWADTCPEGPDTGDALAALIAEGQAAQTYMVARDALRDMWSLWQAPPDKWSGELLDVGLERMRVADYEGAQKAFDALVEYCPTWAEAWNQRAFVYFRQEDYAASLENIERALEIAPRHIPALSGKGVTLLKLGREDEGYDALRAAVDLHPWLPERGLIPELYGAPR</sequence>
<keyword evidence="2 3" id="KW-0802">TPR repeat</keyword>
<dbReference type="Gene3D" id="1.25.40.10">
    <property type="entry name" value="Tetratricopeptide repeat domain"/>
    <property type="match status" value="1"/>
</dbReference>
<dbReference type="OrthoDB" id="9815010at2"/>
<evidence type="ECO:0000256" key="1">
    <source>
        <dbReference type="ARBA" id="ARBA00022737"/>
    </source>
</evidence>
<dbReference type="SUPFAM" id="SSF48452">
    <property type="entry name" value="TPR-like"/>
    <property type="match status" value="1"/>
</dbReference>
<proteinExistence type="predicted"/>
<reference evidence="4 5" key="1">
    <citation type="journal article" date="2010" name="J. Bacteriol.">
        <title>Genome sequences of Pelagibaca bermudensis HTCC2601T and Maritimibacter alkaliphilus HTCC2654T, the type strains of two marine Roseobacter genera.</title>
        <authorList>
            <person name="Thrash J.C."/>
            <person name="Cho J.C."/>
            <person name="Ferriera S."/>
            <person name="Johnson J."/>
            <person name="Vergin K.L."/>
            <person name="Giovannoni S.J."/>
        </authorList>
    </citation>
    <scope>NUCLEOTIDE SEQUENCE [LARGE SCALE GENOMIC DNA]</scope>
    <source>
        <strain evidence="4 5">HTCC2654</strain>
    </source>
</reference>
<dbReference type="SMART" id="SM00028">
    <property type="entry name" value="TPR"/>
    <property type="match status" value="2"/>
</dbReference>
<evidence type="ECO:0000313" key="4">
    <source>
        <dbReference type="EMBL" id="EAQ10620.1"/>
    </source>
</evidence>
<dbReference type="Pfam" id="PF00515">
    <property type="entry name" value="TPR_1"/>
    <property type="match status" value="1"/>
</dbReference>
<protein>
    <submittedName>
        <fullName evidence="4">TPR domain protein</fullName>
    </submittedName>
</protein>
<name>A3VMA3_9RHOB</name>
<keyword evidence="1" id="KW-0677">Repeat</keyword>
<dbReference type="InterPro" id="IPR050498">
    <property type="entry name" value="Ycf3"/>
</dbReference>
<dbReference type="PANTHER" id="PTHR44858">
    <property type="entry name" value="TETRATRICOPEPTIDE REPEAT PROTEIN 6"/>
    <property type="match status" value="1"/>
</dbReference>
<accession>A3VMA3</accession>
<dbReference type="EMBL" id="AAMT01000030">
    <property type="protein sequence ID" value="EAQ10620.1"/>
    <property type="molecule type" value="Genomic_DNA"/>
</dbReference>
<feature type="repeat" description="TPR" evidence="3">
    <location>
        <begin position="97"/>
        <end position="130"/>
    </location>
</feature>
<gene>
    <name evidence="4" type="ORF">RB2654_07955</name>
</gene>
<dbReference type="HOGENOM" id="CLU_079829_2_0_5"/>
<dbReference type="RefSeq" id="WP_008330376.1">
    <property type="nucleotide sequence ID" value="NZ_CH902578.1"/>
</dbReference>
<dbReference type="AlphaFoldDB" id="A3VMA3"/>
<organism evidence="4 5">
    <name type="scientific">Maritimibacter alkaliphilus HTCC2654</name>
    <dbReference type="NCBI Taxonomy" id="314271"/>
    <lineage>
        <taxon>Bacteria</taxon>
        <taxon>Pseudomonadati</taxon>
        <taxon>Pseudomonadota</taxon>
        <taxon>Alphaproteobacteria</taxon>
        <taxon>Rhodobacterales</taxon>
        <taxon>Roseobacteraceae</taxon>
        <taxon>Maritimibacter</taxon>
    </lineage>
</organism>